<keyword evidence="1" id="KW-0175">Coiled coil</keyword>
<feature type="coiled-coil region" evidence="1">
    <location>
        <begin position="273"/>
        <end position="300"/>
    </location>
</feature>
<feature type="coiled-coil region" evidence="1">
    <location>
        <begin position="519"/>
        <end position="553"/>
    </location>
</feature>
<dbReference type="EMBL" id="JAPFFF010000019">
    <property type="protein sequence ID" value="KAK8857980.1"/>
    <property type="molecule type" value="Genomic_DNA"/>
</dbReference>
<reference evidence="2 3" key="1">
    <citation type="submission" date="2024-04" db="EMBL/GenBank/DDBJ databases">
        <title>Tritrichomonas musculus Genome.</title>
        <authorList>
            <person name="Alves-Ferreira E."/>
            <person name="Grigg M."/>
            <person name="Lorenzi H."/>
            <person name="Galac M."/>
        </authorList>
    </citation>
    <scope>NUCLEOTIDE SEQUENCE [LARGE SCALE GENOMIC DNA]</scope>
    <source>
        <strain evidence="2 3">EAF2021</strain>
    </source>
</reference>
<organism evidence="2 3">
    <name type="scientific">Tritrichomonas musculus</name>
    <dbReference type="NCBI Taxonomy" id="1915356"/>
    <lineage>
        <taxon>Eukaryota</taxon>
        <taxon>Metamonada</taxon>
        <taxon>Parabasalia</taxon>
        <taxon>Tritrichomonadida</taxon>
        <taxon>Tritrichomonadidae</taxon>
        <taxon>Tritrichomonas</taxon>
    </lineage>
</organism>
<comment type="caution">
    <text evidence="2">The sequence shown here is derived from an EMBL/GenBank/DDBJ whole genome shotgun (WGS) entry which is preliminary data.</text>
</comment>
<evidence type="ECO:0000313" key="2">
    <source>
        <dbReference type="EMBL" id="KAK8857980.1"/>
    </source>
</evidence>
<proteinExistence type="predicted"/>
<accession>A0ABR2I7Q2</accession>
<feature type="coiled-coil region" evidence="1">
    <location>
        <begin position="370"/>
        <end position="400"/>
    </location>
</feature>
<feature type="coiled-coil region" evidence="1">
    <location>
        <begin position="78"/>
        <end position="150"/>
    </location>
</feature>
<name>A0ABR2I7Q2_9EUKA</name>
<evidence type="ECO:0000256" key="1">
    <source>
        <dbReference type="SAM" id="Coils"/>
    </source>
</evidence>
<keyword evidence="3" id="KW-1185">Reference proteome</keyword>
<protein>
    <submittedName>
        <fullName evidence="2">Uncharacterized protein</fullName>
    </submittedName>
</protein>
<sequence length="615" mass="73382">MDDNSINTLTLISQSNINEETQSCINSFEQRKMNLDSQKKSLDKLIYEFNCRREQLFQHIDEFSKTKKMFITKSNQYFEDHQKIIIDLKDQIKIQKNELEDDENKKEKVQERIRFISLTVGTIKMNIRQMEKVEKEIDNKMKSFQNIIKNGDDVANQFQTKEKRVKQALKLIEGSTNSIEKYENLILKHELNISEYKLKNHEFYENQTEIIEKKNTLLAKDEFYFLSTKKKIDEMKLLISTKYNKDENNRQVSEIEKNKICIEQKIFDISNHFKSLSDRLEDIKDEIKNKIKETQSLQAMADKSNVAIKKLRSKRIQREKMVQSRYEQMEQLKSKIERKSKYYANKIADSTKSESIVNAEIKKINEDILNEDVKEKEISLQNEILLKEEEQNKKNEIEATKKSVDILDQLQRKIELERNLHNSVLKSSKKIENNSDSSQNSINDELENQIFEIQKDINQLNFKYNRAKQKFLKLQIQFKIIQSNDLNYDDDMCYKEIEKRIADGRLLYLQRIVELSSNNKEIEFQVEQKLEKIENLKNKINNLKYDEVNKNNLIVAHSSLDQKHISYQNDSVSRLEMISWLYLMIQKEKDEWLKFQSSITINGLLQVWNNFLSRM</sequence>
<dbReference type="Proteomes" id="UP001470230">
    <property type="component" value="Unassembled WGS sequence"/>
</dbReference>
<evidence type="ECO:0000313" key="3">
    <source>
        <dbReference type="Proteomes" id="UP001470230"/>
    </source>
</evidence>
<gene>
    <name evidence="2" type="ORF">M9Y10_013080</name>
</gene>